<gene>
    <name evidence="1" type="ORF">FNT36_03320</name>
</gene>
<sequence length="68" mass="7836">MTTETRTYLGEIAAGVDDNWLGFRVGQRYELQITRRKDGNVAIEPIPVGEGIRLLVVTPEQWEKWFSK</sequence>
<dbReference type="AlphaFoldDB" id="A0A558C373"/>
<name>A0A558C373_9BACT</name>
<dbReference type="Proteomes" id="UP000317624">
    <property type="component" value="Unassembled WGS sequence"/>
</dbReference>
<keyword evidence="2" id="KW-1185">Reference proteome</keyword>
<comment type="caution">
    <text evidence="1">The sequence shown here is derived from an EMBL/GenBank/DDBJ whole genome shotgun (WGS) entry which is preliminary data.</text>
</comment>
<dbReference type="EMBL" id="VMRJ01000001">
    <property type="protein sequence ID" value="TVT43137.1"/>
    <property type="molecule type" value="Genomic_DNA"/>
</dbReference>
<reference evidence="1 2" key="1">
    <citation type="submission" date="2019-07" db="EMBL/GenBank/DDBJ databases">
        <title>Hymenobacter sp. straun FUR1 Genome sequencing and assembly.</title>
        <authorList>
            <person name="Chhetri G."/>
        </authorList>
    </citation>
    <scope>NUCLEOTIDE SEQUENCE [LARGE SCALE GENOMIC DNA]</scope>
    <source>
        <strain evidence="1 2">Fur1</strain>
    </source>
</reference>
<accession>A0A558C373</accession>
<protein>
    <submittedName>
        <fullName evidence="1">Uncharacterized protein</fullName>
    </submittedName>
</protein>
<evidence type="ECO:0000313" key="2">
    <source>
        <dbReference type="Proteomes" id="UP000317624"/>
    </source>
</evidence>
<dbReference type="RefSeq" id="WP_144844337.1">
    <property type="nucleotide sequence ID" value="NZ_VMRJ01000001.1"/>
</dbReference>
<proteinExistence type="predicted"/>
<evidence type="ECO:0000313" key="1">
    <source>
        <dbReference type="EMBL" id="TVT43137.1"/>
    </source>
</evidence>
<organism evidence="1 2">
    <name type="scientific">Hymenobacter setariae</name>
    <dbReference type="NCBI Taxonomy" id="2594794"/>
    <lineage>
        <taxon>Bacteria</taxon>
        <taxon>Pseudomonadati</taxon>
        <taxon>Bacteroidota</taxon>
        <taxon>Cytophagia</taxon>
        <taxon>Cytophagales</taxon>
        <taxon>Hymenobacteraceae</taxon>
        <taxon>Hymenobacter</taxon>
    </lineage>
</organism>